<evidence type="ECO:0000313" key="1">
    <source>
        <dbReference type="EnsemblMetazoa" id="Aqu2.1.17784_001"/>
    </source>
</evidence>
<dbReference type="InParanoid" id="A0A1X7TRR0"/>
<organism evidence="1">
    <name type="scientific">Amphimedon queenslandica</name>
    <name type="common">Sponge</name>
    <dbReference type="NCBI Taxonomy" id="400682"/>
    <lineage>
        <taxon>Eukaryota</taxon>
        <taxon>Metazoa</taxon>
        <taxon>Porifera</taxon>
        <taxon>Demospongiae</taxon>
        <taxon>Heteroscleromorpha</taxon>
        <taxon>Haplosclerida</taxon>
        <taxon>Niphatidae</taxon>
        <taxon>Amphimedon</taxon>
    </lineage>
</organism>
<proteinExistence type="predicted"/>
<reference evidence="1" key="1">
    <citation type="submission" date="2017-05" db="UniProtKB">
        <authorList>
            <consortium name="EnsemblMetazoa"/>
        </authorList>
    </citation>
    <scope>IDENTIFICATION</scope>
</reference>
<dbReference type="EnsemblMetazoa" id="Aqu2.1.17784_001">
    <property type="protein sequence ID" value="Aqu2.1.17784_001"/>
    <property type="gene ID" value="Aqu2.1.17784"/>
</dbReference>
<sequence length="41" mass="5039">MIIMNCNLLSCVFFFDFYRSNIQLLYCLPYVYCRFEINQLS</sequence>
<name>A0A1X7TRR0_AMPQE</name>
<protein>
    <submittedName>
        <fullName evidence="1">Uncharacterized protein</fullName>
    </submittedName>
</protein>
<dbReference type="AlphaFoldDB" id="A0A1X7TRR0"/>
<accession>A0A1X7TRR0</accession>